<evidence type="ECO:0000313" key="5">
    <source>
        <dbReference type="WBParaSite" id="TCONS_00013657.p1"/>
    </source>
</evidence>
<evidence type="ECO:0008006" key="6">
    <source>
        <dbReference type="Google" id="ProtNLM"/>
    </source>
</evidence>
<protein>
    <recommendedName>
        <fullName evidence="6">PiggyBac transposable element-derived protein domain-containing protein</fullName>
    </recommendedName>
</protein>
<dbReference type="AlphaFoldDB" id="A0AAF5DJL1"/>
<dbReference type="Proteomes" id="UP000035681">
    <property type="component" value="Unplaced"/>
</dbReference>
<dbReference type="PANTHER" id="PTHR46599:SF3">
    <property type="entry name" value="PIGGYBAC TRANSPOSABLE ELEMENT-DERIVED PROTEIN 4"/>
    <property type="match status" value="1"/>
</dbReference>
<dbReference type="InterPro" id="IPR029526">
    <property type="entry name" value="PGBD"/>
</dbReference>
<dbReference type="PANTHER" id="PTHR46599">
    <property type="entry name" value="PIGGYBAC TRANSPOSABLE ELEMENT-DERIVED PROTEIN 4"/>
    <property type="match status" value="1"/>
</dbReference>
<feature type="compositionally biased region" description="Acidic residues" evidence="1">
    <location>
        <begin position="43"/>
        <end position="56"/>
    </location>
</feature>
<name>A0AAF5DJL1_STRER</name>
<sequence>RFFFFFCFRFRLLCKIDLFTKMSDSDESDLDDYFPSSSGSETSEYDTTSDEEDSDCDYSLKDARRWVRLDIKNLPMPPPRFPFLGQPGIKKNILDASNSLLFFELFFDEQLVLHIVTEANRFADQYINQHPGKEKSRTKFWHPTNTKEIYIFLETPIFGKLMSRNRFQLIMKFLHFSDNSTFDENSHPNPKLRKIWPVFFDLMKKFSSVYTPERDLSIDESLMLFKGKLSWVQYIPLKRARFGVKLFVLAEAESGYIHNTIIYTGKSTIFDKKYENYGVATKSVMTLIEPFLGKGYCVIADNFYLSPELADVLIQHNTDVYGTLRPNRRDLPENFNKITLKKGEIAAFQRGKITVLSSIHTANCSETDKKVIKPAIVMNYNLTMGGVDKADQALVCYPTTRKRQKRYYVTIFRHLLDIAIWNAFILRKKQLPNIDNYDFRMNLVERIIEKFHVTAPRSAKRQKLQSDCPLRLTARHFPDLVPSTSSKKNASRKCIVCSKTKVRRETRYQCNECDVGLCVQPCFRKYHTADKF</sequence>
<proteinExistence type="predicted"/>
<dbReference type="InterPro" id="IPR032718">
    <property type="entry name" value="PGBD4_Znf_C"/>
</dbReference>
<feature type="region of interest" description="Disordered" evidence="1">
    <location>
        <begin position="32"/>
        <end position="56"/>
    </location>
</feature>
<evidence type="ECO:0000313" key="4">
    <source>
        <dbReference type="Proteomes" id="UP000035681"/>
    </source>
</evidence>
<organism evidence="4 5">
    <name type="scientific">Strongyloides stercoralis</name>
    <name type="common">Threadworm</name>
    <dbReference type="NCBI Taxonomy" id="6248"/>
    <lineage>
        <taxon>Eukaryota</taxon>
        <taxon>Metazoa</taxon>
        <taxon>Ecdysozoa</taxon>
        <taxon>Nematoda</taxon>
        <taxon>Chromadorea</taxon>
        <taxon>Rhabditida</taxon>
        <taxon>Tylenchina</taxon>
        <taxon>Panagrolaimomorpha</taxon>
        <taxon>Strongyloidoidea</taxon>
        <taxon>Strongyloididae</taxon>
        <taxon>Strongyloides</taxon>
    </lineage>
</organism>
<evidence type="ECO:0000259" key="2">
    <source>
        <dbReference type="Pfam" id="PF13842"/>
    </source>
</evidence>
<keyword evidence="4" id="KW-1185">Reference proteome</keyword>
<accession>A0AAF5DJL1</accession>
<evidence type="ECO:0000259" key="3">
    <source>
        <dbReference type="Pfam" id="PF13843"/>
    </source>
</evidence>
<evidence type="ECO:0000256" key="1">
    <source>
        <dbReference type="SAM" id="MobiDB-lite"/>
    </source>
</evidence>
<dbReference type="WBParaSite" id="TCONS_00013657.p1">
    <property type="protein sequence ID" value="TCONS_00013657.p1"/>
    <property type="gene ID" value="XLOC_008483"/>
</dbReference>
<dbReference type="Pfam" id="PF13843">
    <property type="entry name" value="DDE_Tnp_1_7"/>
    <property type="match status" value="1"/>
</dbReference>
<feature type="domain" description="PiggyBac transposable element-derived protein 4 C-terminal zinc-finger" evidence="2">
    <location>
        <begin position="486"/>
        <end position="527"/>
    </location>
</feature>
<dbReference type="Pfam" id="PF13842">
    <property type="entry name" value="zf-Tnp_2"/>
    <property type="match status" value="1"/>
</dbReference>
<feature type="domain" description="PiggyBac transposable element-derived protein" evidence="3">
    <location>
        <begin position="154"/>
        <end position="424"/>
    </location>
</feature>
<reference evidence="5" key="1">
    <citation type="submission" date="2024-02" db="UniProtKB">
        <authorList>
            <consortium name="WormBaseParasite"/>
        </authorList>
    </citation>
    <scope>IDENTIFICATION</scope>
</reference>